<evidence type="ECO:0000313" key="1">
    <source>
        <dbReference type="EMBL" id="CAD2199318.1"/>
    </source>
</evidence>
<comment type="caution">
    <text evidence="1">The sequence shown here is derived from an EMBL/GenBank/DDBJ whole genome shotgun (WGS) entry which is preliminary data.</text>
</comment>
<accession>A0A6V7XJ92</accession>
<dbReference type="Proteomes" id="UP000580250">
    <property type="component" value="Unassembled WGS sequence"/>
</dbReference>
<reference evidence="1 2" key="1">
    <citation type="submission" date="2020-08" db="EMBL/GenBank/DDBJ databases">
        <authorList>
            <person name="Koutsovoulos G."/>
            <person name="Danchin GJ E."/>
        </authorList>
    </citation>
    <scope>NUCLEOTIDE SEQUENCE [LARGE SCALE GENOMIC DNA]</scope>
</reference>
<dbReference type="EMBL" id="CAJEWN010001679">
    <property type="protein sequence ID" value="CAD2199318.1"/>
    <property type="molecule type" value="Genomic_DNA"/>
</dbReference>
<protein>
    <submittedName>
        <fullName evidence="1">Uncharacterized protein</fullName>
    </submittedName>
</protein>
<gene>
    <name evidence="1" type="ORF">MENT_LOCUS52697</name>
</gene>
<dbReference type="AlphaFoldDB" id="A0A6V7XJ92"/>
<name>A0A6V7XJ92_MELEN</name>
<evidence type="ECO:0000313" key="2">
    <source>
        <dbReference type="Proteomes" id="UP000580250"/>
    </source>
</evidence>
<proteinExistence type="predicted"/>
<sequence length="115" mass="13265">MVQPHHSIFDLDPLRVGLSVLDRTEPNRTEEPMIFRFGYRFGSGYPKIFRFGYRFGSGYPKIFGSDIGSVPDIRKFSVRISVRFRISENLRFGYRFGSGYPKIFGSDIGSDPDIR</sequence>
<organism evidence="1 2">
    <name type="scientific">Meloidogyne enterolobii</name>
    <name type="common">Root-knot nematode worm</name>
    <name type="synonym">Meloidogyne mayaguensis</name>
    <dbReference type="NCBI Taxonomy" id="390850"/>
    <lineage>
        <taxon>Eukaryota</taxon>
        <taxon>Metazoa</taxon>
        <taxon>Ecdysozoa</taxon>
        <taxon>Nematoda</taxon>
        <taxon>Chromadorea</taxon>
        <taxon>Rhabditida</taxon>
        <taxon>Tylenchina</taxon>
        <taxon>Tylenchomorpha</taxon>
        <taxon>Tylenchoidea</taxon>
        <taxon>Meloidogynidae</taxon>
        <taxon>Meloidogyninae</taxon>
        <taxon>Meloidogyne</taxon>
    </lineage>
</organism>